<proteinExistence type="predicted"/>
<dbReference type="InterPro" id="IPR036278">
    <property type="entry name" value="Sialidase_sf"/>
</dbReference>
<dbReference type="Gene3D" id="2.120.10.10">
    <property type="match status" value="1"/>
</dbReference>
<keyword evidence="2" id="KW-0378">Hydrolase</keyword>
<evidence type="ECO:0000313" key="3">
    <source>
        <dbReference type="Proteomes" id="UP000712713"/>
    </source>
</evidence>
<dbReference type="CDD" id="cd15482">
    <property type="entry name" value="Sialidase_non-viral"/>
    <property type="match status" value="1"/>
</dbReference>
<gene>
    <name evidence="2" type="ORF">K8V15_04205</name>
</gene>
<sequence>MVSRATPLRRDARLTDGGRSFSTPVPHPQLTDPACNGGLARWGTGLVSTLLDDTSQRRRLTLRTSADEGRVWSDGTLLVAGACAYSVALELPDGALAVVWEAGDYDEIVFGRIERDHLASLVPVGVTEGAGAPPEVGA</sequence>
<dbReference type="EMBL" id="DYZF01000100">
    <property type="protein sequence ID" value="HJE51169.1"/>
    <property type="molecule type" value="Genomic_DNA"/>
</dbReference>
<dbReference type="AlphaFoldDB" id="A0A921JQ49"/>
<reference evidence="2" key="1">
    <citation type="journal article" date="2021" name="PeerJ">
        <title>Extensive microbial diversity within the chicken gut microbiome revealed by metagenomics and culture.</title>
        <authorList>
            <person name="Gilroy R."/>
            <person name="Ravi A."/>
            <person name="Getino M."/>
            <person name="Pursley I."/>
            <person name="Horton D.L."/>
            <person name="Alikhan N.F."/>
            <person name="Baker D."/>
            <person name="Gharbi K."/>
            <person name="Hall N."/>
            <person name="Watson M."/>
            <person name="Adriaenssens E.M."/>
            <person name="Foster-Nyarko E."/>
            <person name="Jarju S."/>
            <person name="Secka A."/>
            <person name="Antonio M."/>
            <person name="Oren A."/>
            <person name="Chaudhuri R.R."/>
            <person name="La Ragione R."/>
            <person name="Hildebrand F."/>
            <person name="Pallen M.J."/>
        </authorList>
    </citation>
    <scope>NUCLEOTIDE SEQUENCE</scope>
    <source>
        <strain evidence="2">ChiGjej3B3-7470</strain>
    </source>
</reference>
<dbReference type="SUPFAM" id="SSF50939">
    <property type="entry name" value="Sialidases"/>
    <property type="match status" value="1"/>
</dbReference>
<evidence type="ECO:0000256" key="1">
    <source>
        <dbReference type="SAM" id="MobiDB-lite"/>
    </source>
</evidence>
<organism evidence="2 3">
    <name type="scientific">Tessaracoccus flavescens</name>
    <dbReference type="NCBI Taxonomy" id="399497"/>
    <lineage>
        <taxon>Bacteria</taxon>
        <taxon>Bacillati</taxon>
        <taxon>Actinomycetota</taxon>
        <taxon>Actinomycetes</taxon>
        <taxon>Propionibacteriales</taxon>
        <taxon>Propionibacteriaceae</taxon>
        <taxon>Tessaracoccus</taxon>
    </lineage>
</organism>
<dbReference type="GO" id="GO:0016787">
    <property type="term" value="F:hydrolase activity"/>
    <property type="evidence" value="ECO:0007669"/>
    <property type="project" value="UniProtKB-KW"/>
</dbReference>
<reference evidence="2" key="2">
    <citation type="submission" date="2021-09" db="EMBL/GenBank/DDBJ databases">
        <authorList>
            <person name="Gilroy R."/>
        </authorList>
    </citation>
    <scope>NUCLEOTIDE SEQUENCE</scope>
    <source>
        <strain evidence="2">ChiGjej3B3-7470</strain>
    </source>
</reference>
<feature type="region of interest" description="Disordered" evidence="1">
    <location>
        <begin position="1"/>
        <end position="34"/>
    </location>
</feature>
<dbReference type="Proteomes" id="UP000712713">
    <property type="component" value="Unassembled WGS sequence"/>
</dbReference>
<protein>
    <submittedName>
        <fullName evidence="2">Glycoside hydrolase</fullName>
    </submittedName>
</protein>
<evidence type="ECO:0000313" key="2">
    <source>
        <dbReference type="EMBL" id="HJE51169.1"/>
    </source>
</evidence>
<comment type="caution">
    <text evidence="2">The sequence shown here is derived from an EMBL/GenBank/DDBJ whole genome shotgun (WGS) entry which is preliminary data.</text>
</comment>
<accession>A0A921JQ49</accession>
<name>A0A921JQ49_9ACTN</name>